<evidence type="ECO:0000313" key="4">
    <source>
        <dbReference type="Proteomes" id="UP001210538"/>
    </source>
</evidence>
<dbReference type="Pfam" id="PF00857">
    <property type="entry name" value="Isochorismatase"/>
    <property type="match status" value="1"/>
</dbReference>
<dbReference type="SUPFAM" id="SSF52499">
    <property type="entry name" value="Isochorismatase-like hydrolases"/>
    <property type="match status" value="1"/>
</dbReference>
<dbReference type="RefSeq" id="WP_097340249.1">
    <property type="nucleotide sequence ID" value="NZ_CP116348.1"/>
</dbReference>
<dbReference type="PANTHER" id="PTHR43540:SF15">
    <property type="entry name" value="BLR5631 PROTEIN"/>
    <property type="match status" value="1"/>
</dbReference>
<keyword evidence="4" id="KW-1185">Reference proteome</keyword>
<evidence type="ECO:0000256" key="1">
    <source>
        <dbReference type="ARBA" id="ARBA00022801"/>
    </source>
</evidence>
<dbReference type="PANTHER" id="PTHR43540">
    <property type="entry name" value="PEROXYUREIDOACRYLATE/UREIDOACRYLATE AMIDOHYDROLASE-RELATED"/>
    <property type="match status" value="1"/>
</dbReference>
<geneLocation type="plasmid" evidence="3 4">
    <name>unnamed1</name>
</geneLocation>
<evidence type="ECO:0000259" key="2">
    <source>
        <dbReference type="Pfam" id="PF00857"/>
    </source>
</evidence>
<dbReference type="AlphaFoldDB" id="A0AAX3LIB5"/>
<reference evidence="3 4" key="1">
    <citation type="submission" date="2023-01" db="EMBL/GenBank/DDBJ databases">
        <title>Genome sequence resource and annotation of Enterobacter ludwigii, an economically important pathogen of seedling wilt with strawberry.</title>
        <authorList>
            <person name="Xie Y."/>
        </authorList>
    </citation>
    <scope>NUCLEOTIDE SEQUENCE [LARGE SCALE GENOMIC DNA]</scope>
    <source>
        <strain evidence="3 4">CM-TZ4</strain>
        <plasmid evidence="3 4">unnamed1</plasmid>
    </source>
</reference>
<gene>
    <name evidence="3" type="ORF">PHA72_25620</name>
</gene>
<name>A0AAX3LIB5_9ENTR</name>
<organism evidence="3 4">
    <name type="scientific">Enterobacter ludwigii</name>
    <dbReference type="NCBI Taxonomy" id="299767"/>
    <lineage>
        <taxon>Bacteria</taxon>
        <taxon>Pseudomonadati</taxon>
        <taxon>Pseudomonadota</taxon>
        <taxon>Gammaproteobacteria</taxon>
        <taxon>Enterobacterales</taxon>
        <taxon>Enterobacteriaceae</taxon>
        <taxon>Enterobacter</taxon>
        <taxon>Enterobacter cloacae complex</taxon>
    </lineage>
</organism>
<dbReference type="Proteomes" id="UP001210538">
    <property type="component" value="Plasmid unnamed1"/>
</dbReference>
<dbReference type="GO" id="GO:0016787">
    <property type="term" value="F:hydrolase activity"/>
    <property type="evidence" value="ECO:0007669"/>
    <property type="project" value="UniProtKB-KW"/>
</dbReference>
<dbReference type="InterPro" id="IPR050272">
    <property type="entry name" value="Isochorismatase-like_hydrls"/>
</dbReference>
<dbReference type="InterPro" id="IPR036380">
    <property type="entry name" value="Isochorismatase-like_sf"/>
</dbReference>
<dbReference type="InterPro" id="IPR000868">
    <property type="entry name" value="Isochorismatase-like_dom"/>
</dbReference>
<dbReference type="EMBL" id="CP116348">
    <property type="protein sequence ID" value="WCE16002.1"/>
    <property type="molecule type" value="Genomic_DNA"/>
</dbReference>
<keyword evidence="3" id="KW-0614">Plasmid</keyword>
<feature type="domain" description="Isochorismatase-like" evidence="2">
    <location>
        <begin position="4"/>
        <end position="159"/>
    </location>
</feature>
<protein>
    <submittedName>
        <fullName evidence="3">Isochorismatase family protein</fullName>
    </submittedName>
</protein>
<dbReference type="Gene3D" id="3.40.50.850">
    <property type="entry name" value="Isochorismatase-like"/>
    <property type="match status" value="1"/>
</dbReference>
<sequence length="162" mass="17127">MNNALIVIDIQNDYFPGGAFPLEAPEAACQAAVRAINKAHEEGWLVIGVQHVTTPDGPFFRPGSEGVKIHPEIAAALGNAPVIVKKEADSFFETGLEALLRENGISDVYLTGMMTQHCVTHTALSPQAKGMKVHIITEGCAAPTKALSDLALAGLHARCSVD</sequence>
<keyword evidence="1" id="KW-0378">Hydrolase</keyword>
<proteinExistence type="predicted"/>
<evidence type="ECO:0000313" key="3">
    <source>
        <dbReference type="EMBL" id="WCE16002.1"/>
    </source>
</evidence>
<accession>A0AAX3LIB5</accession>